<protein>
    <submittedName>
        <fullName evidence="2">Uncharacterized protein</fullName>
    </submittedName>
</protein>
<sequence>MNKQEINESIEKENSEIKKFN</sequence>
<name>D4LYH6_9FIRM</name>
<dbReference type="AlphaFoldDB" id="D4LYH6"/>
<evidence type="ECO:0000313" key="3">
    <source>
        <dbReference type="Proteomes" id="UP000008955"/>
    </source>
</evidence>
<dbReference type="Proteomes" id="UP000008955">
    <property type="component" value="Chromosome"/>
</dbReference>
<proteinExistence type="predicted"/>
<dbReference type="KEGG" id="rob:CK5_12190"/>
<organism evidence="2 3">
    <name type="scientific">Blautia obeum A2-162</name>
    <dbReference type="NCBI Taxonomy" id="657314"/>
    <lineage>
        <taxon>Bacteria</taxon>
        <taxon>Bacillati</taxon>
        <taxon>Bacillota</taxon>
        <taxon>Clostridia</taxon>
        <taxon>Lachnospirales</taxon>
        <taxon>Lachnospiraceae</taxon>
        <taxon>Blautia</taxon>
    </lineage>
</organism>
<gene>
    <name evidence="2" type="ORF">CK5_12190</name>
</gene>
<feature type="region of interest" description="Disordered" evidence="1">
    <location>
        <begin position="1"/>
        <end position="21"/>
    </location>
</feature>
<dbReference type="EMBL" id="FP929054">
    <property type="protein sequence ID" value="CBL22679.1"/>
    <property type="molecule type" value="Genomic_DNA"/>
</dbReference>
<accession>D4LYH6</accession>
<evidence type="ECO:0000256" key="1">
    <source>
        <dbReference type="SAM" id="MobiDB-lite"/>
    </source>
</evidence>
<evidence type="ECO:0000313" key="2">
    <source>
        <dbReference type="EMBL" id="CBL22679.1"/>
    </source>
</evidence>
<reference evidence="2 3" key="1">
    <citation type="submission" date="2010-03" db="EMBL/GenBank/DDBJ databases">
        <title>The genome sequence of Ruminococcus obeum A2-162.</title>
        <authorList>
            <consortium name="metaHIT consortium -- http://www.metahit.eu/"/>
            <person name="Pajon A."/>
            <person name="Turner K."/>
            <person name="Parkhill J."/>
            <person name="Duncan S."/>
            <person name="Flint H."/>
        </authorList>
    </citation>
    <scope>NUCLEOTIDE SEQUENCE [LARGE SCALE GENOMIC DNA]</scope>
    <source>
        <strain evidence="2 3">A2-162</strain>
    </source>
</reference>
<reference evidence="2 3" key="2">
    <citation type="submission" date="2010-03" db="EMBL/GenBank/DDBJ databases">
        <authorList>
            <person name="Pajon A."/>
        </authorList>
    </citation>
    <scope>NUCLEOTIDE SEQUENCE [LARGE SCALE GENOMIC DNA]</scope>
    <source>
        <strain evidence="2 3">A2-162</strain>
    </source>
</reference>
<keyword evidence="3" id="KW-1185">Reference proteome</keyword>
<dbReference type="HOGENOM" id="CLU_3426412_0_0_9"/>